<proteinExistence type="predicted"/>
<evidence type="ECO:0000313" key="1">
    <source>
        <dbReference type="EMBL" id="CAI5731722.1"/>
    </source>
</evidence>
<sequence>MTKPTDVAIKTGKTTFSSQQDAVFRFSVFPEKIWIERQATKQQWQCTVPSVDEFALKGASIPHDLVMDYLGMSLARSEAVRTSDFEVDLLGMGGDRMRLDFALKFSIAGKAWQPEYQFVLEPIEVTETQMLLAVLQEAEENLEQLRAIVPAWVVDSTDPFVTRTEKAIQMIALKGTTAWLYLCTLVKWLVEDFDSHVRTAATWGVRATRQSGTAAGKYWSLFTEMAAQAFRNMGRFLSEHCTAHA</sequence>
<dbReference type="AlphaFoldDB" id="A0AAV0U4A1"/>
<reference evidence="1" key="1">
    <citation type="submission" date="2022-12" db="EMBL/GenBank/DDBJ databases">
        <authorList>
            <person name="Webb A."/>
        </authorList>
    </citation>
    <scope>NUCLEOTIDE SEQUENCE</scope>
    <source>
        <strain evidence="1">Hp1</strain>
    </source>
</reference>
<name>A0AAV0U4A1_HYABA</name>
<comment type="caution">
    <text evidence="1">The sequence shown here is derived from an EMBL/GenBank/DDBJ whole genome shotgun (WGS) entry which is preliminary data.</text>
</comment>
<evidence type="ECO:0000313" key="2">
    <source>
        <dbReference type="Proteomes" id="UP001162031"/>
    </source>
</evidence>
<dbReference type="Proteomes" id="UP001162031">
    <property type="component" value="Unassembled WGS sequence"/>
</dbReference>
<protein>
    <submittedName>
        <fullName evidence="1">Uncharacterized protein</fullName>
    </submittedName>
</protein>
<keyword evidence="2" id="KW-1185">Reference proteome</keyword>
<organism evidence="1 2">
    <name type="scientific">Hyaloperonospora brassicae</name>
    <name type="common">Brassica downy mildew</name>
    <name type="synonym">Peronospora brassicae</name>
    <dbReference type="NCBI Taxonomy" id="162125"/>
    <lineage>
        <taxon>Eukaryota</taxon>
        <taxon>Sar</taxon>
        <taxon>Stramenopiles</taxon>
        <taxon>Oomycota</taxon>
        <taxon>Peronosporomycetes</taxon>
        <taxon>Peronosporales</taxon>
        <taxon>Peronosporaceae</taxon>
        <taxon>Hyaloperonospora</taxon>
    </lineage>
</organism>
<accession>A0AAV0U4A1</accession>
<dbReference type="EMBL" id="CANTFL010001112">
    <property type="protein sequence ID" value="CAI5731722.1"/>
    <property type="molecule type" value="Genomic_DNA"/>
</dbReference>
<gene>
    <name evidence="1" type="ORF">HBR001_LOCUS5286</name>
</gene>